<gene>
    <name evidence="10" type="ORF">A8O14_00775</name>
</gene>
<keyword evidence="3 7" id="KW-0732">Signal</keyword>
<dbReference type="Proteomes" id="UP000078463">
    <property type="component" value="Chromosome"/>
</dbReference>
<dbReference type="PANTHER" id="PTHR35272:SF3">
    <property type="entry name" value="THIOL:DISULFIDE INTERCHANGE PROTEIN DSBC"/>
    <property type="match status" value="1"/>
</dbReference>
<accession>A0A191UI15</accession>
<dbReference type="SUPFAM" id="SSF54423">
    <property type="entry name" value="DsbC/DsbG N-terminal domain-like"/>
    <property type="match status" value="1"/>
</dbReference>
<evidence type="ECO:0000256" key="1">
    <source>
        <dbReference type="ARBA" id="ARBA00004418"/>
    </source>
</evidence>
<keyword evidence="6 7" id="KW-0676">Redox-active center</keyword>
<feature type="chain" id="PRO_5010007760" description="Thiol:disulfide interchange protein" evidence="7">
    <location>
        <begin position="28"/>
        <end position="242"/>
    </location>
</feature>
<dbReference type="Pfam" id="PF13098">
    <property type="entry name" value="Thioredoxin_2"/>
    <property type="match status" value="1"/>
</dbReference>
<organism evidence="10 11">
    <name type="scientific">Polynucleobacter wuianus</name>
    <dbReference type="NCBI Taxonomy" id="1743168"/>
    <lineage>
        <taxon>Bacteria</taxon>
        <taxon>Pseudomonadati</taxon>
        <taxon>Pseudomonadota</taxon>
        <taxon>Betaproteobacteria</taxon>
        <taxon>Burkholderiales</taxon>
        <taxon>Burkholderiaceae</taxon>
        <taxon>Polynucleobacter</taxon>
    </lineage>
</organism>
<feature type="domain" description="Disulphide bond isomerase DsbC/G N-terminal" evidence="8">
    <location>
        <begin position="25"/>
        <end position="93"/>
    </location>
</feature>
<dbReference type="InterPro" id="IPR051470">
    <property type="entry name" value="Thiol:disulfide_interchange"/>
</dbReference>
<evidence type="ECO:0000256" key="6">
    <source>
        <dbReference type="ARBA" id="ARBA00023284"/>
    </source>
</evidence>
<feature type="domain" description="Thioredoxin-like fold" evidence="9">
    <location>
        <begin position="117"/>
        <end position="236"/>
    </location>
</feature>
<dbReference type="InterPro" id="IPR012336">
    <property type="entry name" value="Thioredoxin-like_fold"/>
</dbReference>
<dbReference type="SUPFAM" id="SSF52833">
    <property type="entry name" value="Thioredoxin-like"/>
    <property type="match status" value="1"/>
</dbReference>
<dbReference type="InterPro" id="IPR036249">
    <property type="entry name" value="Thioredoxin-like_sf"/>
</dbReference>
<dbReference type="Gene3D" id="3.10.450.70">
    <property type="entry name" value="Disulphide bond isomerase, DsbC/G, N-terminal"/>
    <property type="match status" value="1"/>
</dbReference>
<comment type="subcellular location">
    <subcellularLocation>
        <location evidence="1 7">Periplasm</location>
    </subcellularLocation>
</comment>
<sequence length="242" mass="26509">MTKLLSVTLSTLALVCASLIFSGSTQAQADQQIKTEIQKKLGTNAKVRSVTPAPVSGLYEVLVGNDIFYTDASAKYLIQGEIIELTSGKNITEQRQADLNRIKWTDLNSANAFKTVRGNGTRQLAIFSDPNCGYCKRLEKSLQQLDNVTIYTYLIPILSADSIQKAKQIWCSADPNKTYIDWMVNGVAPSGKSDCSNPLDKNLTFAKTYGITGTPTLFFTDGSRFPGAVQVTDIEKKFASLK</sequence>
<keyword evidence="4 7" id="KW-0574">Periplasm</keyword>
<dbReference type="GO" id="GO:0042597">
    <property type="term" value="C:periplasmic space"/>
    <property type="evidence" value="ECO:0007669"/>
    <property type="project" value="UniProtKB-SubCell"/>
</dbReference>
<evidence type="ECO:0000313" key="10">
    <source>
        <dbReference type="EMBL" id="ANJ00649.1"/>
    </source>
</evidence>
<comment type="similarity">
    <text evidence="2 7">Belongs to the thioredoxin family. DsbC subfamily.</text>
</comment>
<evidence type="ECO:0000256" key="5">
    <source>
        <dbReference type="ARBA" id="ARBA00023157"/>
    </source>
</evidence>
<comment type="function">
    <text evidence="7">Required for disulfide bond formation in some periplasmic proteins. Acts by transferring its disulfide bond to other proteins and is reduced in the process.</text>
</comment>
<evidence type="ECO:0000259" key="9">
    <source>
        <dbReference type="Pfam" id="PF13098"/>
    </source>
</evidence>
<dbReference type="AlphaFoldDB" id="A0A191UI15"/>
<keyword evidence="5" id="KW-1015">Disulfide bond</keyword>
<dbReference type="RefSeq" id="WP_068949642.1">
    <property type="nucleotide sequence ID" value="NZ_CP015922.1"/>
</dbReference>
<dbReference type="PANTHER" id="PTHR35272">
    <property type="entry name" value="THIOL:DISULFIDE INTERCHANGE PROTEIN DSBC-RELATED"/>
    <property type="match status" value="1"/>
</dbReference>
<name>A0A191UI15_9BURK</name>
<evidence type="ECO:0000256" key="4">
    <source>
        <dbReference type="ARBA" id="ARBA00022764"/>
    </source>
</evidence>
<dbReference type="CDD" id="cd03020">
    <property type="entry name" value="DsbA_DsbC_DsbG"/>
    <property type="match status" value="1"/>
</dbReference>
<proteinExistence type="inferred from homology"/>
<evidence type="ECO:0000256" key="2">
    <source>
        <dbReference type="ARBA" id="ARBA00009813"/>
    </source>
</evidence>
<dbReference type="EMBL" id="CP015922">
    <property type="protein sequence ID" value="ANJ00649.1"/>
    <property type="molecule type" value="Genomic_DNA"/>
</dbReference>
<keyword evidence="11" id="KW-1185">Reference proteome</keyword>
<evidence type="ECO:0000313" key="11">
    <source>
        <dbReference type="Proteomes" id="UP000078463"/>
    </source>
</evidence>
<evidence type="ECO:0000259" key="8">
    <source>
        <dbReference type="Pfam" id="PF10411"/>
    </source>
</evidence>
<evidence type="ECO:0000256" key="3">
    <source>
        <dbReference type="ARBA" id="ARBA00022729"/>
    </source>
</evidence>
<reference evidence="11" key="1">
    <citation type="submission" date="2016-05" db="EMBL/GenBank/DDBJ databases">
        <title>Polynucleobacter sp. QLW-P1FAT50C-4 genome.</title>
        <authorList>
            <person name="Hahn M.W."/>
        </authorList>
    </citation>
    <scope>NUCLEOTIDE SEQUENCE [LARGE SCALE GENOMIC DNA]</scope>
    <source>
        <strain evidence="11">QLW-P1FAT50C-4</strain>
    </source>
</reference>
<dbReference type="InterPro" id="IPR018950">
    <property type="entry name" value="DiS-bond_isomerase_DsbC/G_N"/>
</dbReference>
<protein>
    <recommendedName>
        <fullName evidence="7">Thiol:disulfide interchange protein</fullName>
    </recommendedName>
</protein>
<evidence type="ECO:0000256" key="7">
    <source>
        <dbReference type="RuleBase" id="RU364038"/>
    </source>
</evidence>
<dbReference type="OrthoDB" id="12976at2"/>
<dbReference type="Gene3D" id="3.40.30.10">
    <property type="entry name" value="Glutaredoxin"/>
    <property type="match status" value="1"/>
</dbReference>
<dbReference type="InterPro" id="IPR009094">
    <property type="entry name" value="DiS-bond_isomerase_DsbC/G_N_sf"/>
</dbReference>
<dbReference type="Pfam" id="PF10411">
    <property type="entry name" value="DsbC_N"/>
    <property type="match status" value="1"/>
</dbReference>
<dbReference type="InterPro" id="IPR033954">
    <property type="entry name" value="DiS-bond_Isoase_DsbC/G"/>
</dbReference>
<dbReference type="STRING" id="1743168.A8O14_00775"/>
<dbReference type="KEGG" id="pwu:A8O14_00775"/>
<feature type="signal peptide" evidence="7">
    <location>
        <begin position="1"/>
        <end position="27"/>
    </location>
</feature>